<dbReference type="EMBL" id="CP036279">
    <property type="protein sequence ID" value="QDU61308.1"/>
    <property type="molecule type" value="Genomic_DNA"/>
</dbReference>
<dbReference type="RefSeq" id="WP_419193486.1">
    <property type="nucleotide sequence ID" value="NZ_CP036279.1"/>
</dbReference>
<name>A0A518B2V7_9BACT</name>
<dbReference type="AlphaFoldDB" id="A0A518B2V7"/>
<evidence type="ECO:0000313" key="1">
    <source>
        <dbReference type="EMBL" id="QDU61308.1"/>
    </source>
</evidence>
<protein>
    <submittedName>
        <fullName evidence="1">Uncharacterized protein</fullName>
    </submittedName>
</protein>
<gene>
    <name evidence="1" type="ORF">Pan216_21630</name>
</gene>
<evidence type="ECO:0000313" key="2">
    <source>
        <dbReference type="Proteomes" id="UP000317093"/>
    </source>
</evidence>
<accession>A0A518B2V7</accession>
<keyword evidence="2" id="KW-1185">Reference proteome</keyword>
<dbReference type="Proteomes" id="UP000317093">
    <property type="component" value="Chromosome"/>
</dbReference>
<reference evidence="1 2" key="1">
    <citation type="submission" date="2019-02" db="EMBL/GenBank/DDBJ databases">
        <title>Deep-cultivation of Planctomycetes and their phenomic and genomic characterization uncovers novel biology.</title>
        <authorList>
            <person name="Wiegand S."/>
            <person name="Jogler M."/>
            <person name="Boedeker C."/>
            <person name="Pinto D."/>
            <person name="Vollmers J."/>
            <person name="Rivas-Marin E."/>
            <person name="Kohn T."/>
            <person name="Peeters S.H."/>
            <person name="Heuer A."/>
            <person name="Rast P."/>
            <person name="Oberbeckmann S."/>
            <person name="Bunk B."/>
            <person name="Jeske O."/>
            <person name="Meyerdierks A."/>
            <person name="Storesund J.E."/>
            <person name="Kallscheuer N."/>
            <person name="Luecker S."/>
            <person name="Lage O.M."/>
            <person name="Pohl T."/>
            <person name="Merkel B.J."/>
            <person name="Hornburger P."/>
            <person name="Mueller R.-W."/>
            <person name="Bruemmer F."/>
            <person name="Labrenz M."/>
            <person name="Spormann A.M."/>
            <person name="Op den Camp H."/>
            <person name="Overmann J."/>
            <person name="Amann R."/>
            <person name="Jetten M.S.M."/>
            <person name="Mascher T."/>
            <person name="Medema M.H."/>
            <person name="Devos D.P."/>
            <person name="Kaster A.-K."/>
            <person name="Ovreas L."/>
            <person name="Rohde M."/>
            <person name="Galperin M.Y."/>
            <person name="Jogler C."/>
        </authorList>
    </citation>
    <scope>NUCLEOTIDE SEQUENCE [LARGE SCALE GENOMIC DNA]</scope>
    <source>
        <strain evidence="1 2">Pan216</strain>
    </source>
</reference>
<sequence length="57" mass="6221">MRGWREFLLGLAVVGGIFSFTGLASSLEIEPSSADQHLLLDESSEEAEEKSENPDKP</sequence>
<dbReference type="KEGG" id="knv:Pan216_21630"/>
<organism evidence="1 2">
    <name type="scientific">Kolteria novifilia</name>
    <dbReference type="NCBI Taxonomy" id="2527975"/>
    <lineage>
        <taxon>Bacteria</taxon>
        <taxon>Pseudomonadati</taxon>
        <taxon>Planctomycetota</taxon>
        <taxon>Planctomycetia</taxon>
        <taxon>Kolteriales</taxon>
        <taxon>Kolteriaceae</taxon>
        <taxon>Kolteria</taxon>
    </lineage>
</organism>
<proteinExistence type="predicted"/>